<comment type="caution">
    <text evidence="1">The sequence shown here is derived from an EMBL/GenBank/DDBJ whole genome shotgun (WGS) entry which is preliminary data.</text>
</comment>
<dbReference type="EMBL" id="REGN01008927">
    <property type="protein sequence ID" value="RNA02308.1"/>
    <property type="molecule type" value="Genomic_DNA"/>
</dbReference>
<organism evidence="1 2">
    <name type="scientific">Brachionus plicatilis</name>
    <name type="common">Marine rotifer</name>
    <name type="synonym">Brachionus muelleri</name>
    <dbReference type="NCBI Taxonomy" id="10195"/>
    <lineage>
        <taxon>Eukaryota</taxon>
        <taxon>Metazoa</taxon>
        <taxon>Spiralia</taxon>
        <taxon>Gnathifera</taxon>
        <taxon>Rotifera</taxon>
        <taxon>Eurotatoria</taxon>
        <taxon>Monogononta</taxon>
        <taxon>Pseudotrocha</taxon>
        <taxon>Ploima</taxon>
        <taxon>Brachionidae</taxon>
        <taxon>Brachionus</taxon>
    </lineage>
</organism>
<dbReference type="AlphaFoldDB" id="A0A3M7PUG8"/>
<reference evidence="1 2" key="1">
    <citation type="journal article" date="2018" name="Sci. Rep.">
        <title>Genomic signatures of local adaptation to the degree of environmental predictability in rotifers.</title>
        <authorList>
            <person name="Franch-Gras L."/>
            <person name="Hahn C."/>
            <person name="Garcia-Roger E.M."/>
            <person name="Carmona M.J."/>
            <person name="Serra M."/>
            <person name="Gomez A."/>
        </authorList>
    </citation>
    <scope>NUCLEOTIDE SEQUENCE [LARGE SCALE GENOMIC DNA]</scope>
    <source>
        <strain evidence="1">HYR1</strain>
    </source>
</reference>
<proteinExistence type="predicted"/>
<dbReference type="Proteomes" id="UP000276133">
    <property type="component" value="Unassembled WGS sequence"/>
</dbReference>
<gene>
    <name evidence="1" type="ORF">BpHYR1_038285</name>
</gene>
<name>A0A3M7PUG8_BRAPC</name>
<keyword evidence="2" id="KW-1185">Reference proteome</keyword>
<accession>A0A3M7PUG8</accession>
<sequence>MVLFLMKINRISLSQKNKRFLSDFVTPFGIIDSKWYQIYQEYQQKILKFKFEISFNPKAIS</sequence>
<protein>
    <submittedName>
        <fullName evidence="1">Uncharacterized protein</fullName>
    </submittedName>
</protein>
<evidence type="ECO:0000313" key="2">
    <source>
        <dbReference type="Proteomes" id="UP000276133"/>
    </source>
</evidence>
<evidence type="ECO:0000313" key="1">
    <source>
        <dbReference type="EMBL" id="RNA02308.1"/>
    </source>
</evidence>